<dbReference type="PANTHER" id="PTHR43734">
    <property type="entry name" value="PHYTOENE DESATURASE"/>
    <property type="match status" value="1"/>
</dbReference>
<dbReference type="PANTHER" id="PTHR43734:SF1">
    <property type="entry name" value="PHYTOENE DESATURASE"/>
    <property type="match status" value="1"/>
</dbReference>
<dbReference type="InterPro" id="IPR036188">
    <property type="entry name" value="FAD/NAD-bd_sf"/>
</dbReference>
<dbReference type="RefSeq" id="WP_330089126.1">
    <property type="nucleotide sequence ID" value="NZ_JAUHLI010000006.1"/>
</dbReference>
<sequence length="451" mass="50189">MKDLDYLIVGAGISGLTAALTILSYKPGSTVVLVDSGTEPGGLLRSETFAGQQFDLGTHIPEMTSDEDLNKLLFPQQICRSWHQLTALKVGNYFNGMLNERSQFPDISSQGEIAKTVLAELLQTSDRTSVAGDLKHYAEHCYGSTISNQVLAPLMAKFCNKALAELSPQALKYYGLSRLICGDRQQSINLKKINHLDAVLAYSDDREKPRDSRWYYPDQQQGIGQWIKLLQQQITQQGGQCLFSSRIQKVERQQSMHQVSFHDGKVLQARQVIWTVPVYLGLQGVQQQRPESRAISIFHFHSTETPLAKCHYLYCYEPALQSYRITLYNNLQGSEATASNRCSVEVIHDVGAQPAADCIAKELKAMGVFADRATMHHLGTSEIKAGFPIPLAGSEEQRLQLFEGVKTANPSIEFIGRAKPALFFMTDVLMDAYQAAKQLVTKGVADEKNEH</sequence>
<organism evidence="2 3">
    <name type="scientific">Alkalimonas cellulosilytica</name>
    <dbReference type="NCBI Taxonomy" id="3058395"/>
    <lineage>
        <taxon>Bacteria</taxon>
        <taxon>Pseudomonadati</taxon>
        <taxon>Pseudomonadota</taxon>
        <taxon>Gammaproteobacteria</taxon>
        <taxon>Alkalimonas</taxon>
    </lineage>
</organism>
<keyword evidence="3" id="KW-1185">Reference proteome</keyword>
<protein>
    <submittedName>
        <fullName evidence="2">NAD(P)-binding protein</fullName>
    </submittedName>
</protein>
<comment type="caution">
    <text evidence="2">The sequence shown here is derived from an EMBL/GenBank/DDBJ whole genome shotgun (WGS) entry which is preliminary data.</text>
</comment>
<evidence type="ECO:0000256" key="1">
    <source>
        <dbReference type="ARBA" id="ARBA00006046"/>
    </source>
</evidence>
<proteinExistence type="inferred from homology"/>
<evidence type="ECO:0000313" key="2">
    <source>
        <dbReference type="EMBL" id="MEE2001203.1"/>
    </source>
</evidence>
<dbReference type="Proteomes" id="UP001336314">
    <property type="component" value="Unassembled WGS sequence"/>
</dbReference>
<comment type="similarity">
    <text evidence="1">Belongs to the carotenoid/retinoid oxidoreductase family.</text>
</comment>
<reference evidence="2 3" key="1">
    <citation type="submission" date="2023-07" db="EMBL/GenBank/DDBJ databases">
        <title>Alkalimonas sp., MEB108 novel, alkaliphilic bacterium isolated from Lonar Lake, India.</title>
        <authorList>
            <person name="Joshi A."/>
            <person name="Thite S."/>
        </authorList>
    </citation>
    <scope>NUCLEOTIDE SEQUENCE [LARGE SCALE GENOMIC DNA]</scope>
    <source>
        <strain evidence="2 3">MEB108</strain>
    </source>
</reference>
<accession>A0ABU7J4D5</accession>
<evidence type="ECO:0000313" key="3">
    <source>
        <dbReference type="Proteomes" id="UP001336314"/>
    </source>
</evidence>
<dbReference type="EMBL" id="JAUHLI010000006">
    <property type="protein sequence ID" value="MEE2001203.1"/>
    <property type="molecule type" value="Genomic_DNA"/>
</dbReference>
<dbReference type="Gene3D" id="3.50.50.60">
    <property type="entry name" value="FAD/NAD(P)-binding domain"/>
    <property type="match status" value="1"/>
</dbReference>
<dbReference type="Pfam" id="PF13450">
    <property type="entry name" value="NAD_binding_8"/>
    <property type="match status" value="1"/>
</dbReference>
<name>A0ABU7J4D5_9GAMM</name>
<gene>
    <name evidence="2" type="ORF">QWY20_07025</name>
</gene>
<dbReference type="SUPFAM" id="SSF51905">
    <property type="entry name" value="FAD/NAD(P)-binding domain"/>
    <property type="match status" value="1"/>
</dbReference>